<dbReference type="PROSITE" id="PS50106">
    <property type="entry name" value="PDZ"/>
    <property type="match status" value="1"/>
</dbReference>
<comment type="caution">
    <text evidence="2">The sequence shown here is derived from an EMBL/GenBank/DDBJ whole genome shotgun (WGS) entry which is preliminary data.</text>
</comment>
<accession>A0A813HMG5</accession>
<evidence type="ECO:0000313" key="3">
    <source>
        <dbReference type="Proteomes" id="UP000626109"/>
    </source>
</evidence>
<organism evidence="2 3">
    <name type="scientific">Polarella glacialis</name>
    <name type="common">Dinoflagellate</name>
    <dbReference type="NCBI Taxonomy" id="89957"/>
    <lineage>
        <taxon>Eukaryota</taxon>
        <taxon>Sar</taxon>
        <taxon>Alveolata</taxon>
        <taxon>Dinophyceae</taxon>
        <taxon>Suessiales</taxon>
        <taxon>Suessiaceae</taxon>
        <taxon>Polarella</taxon>
    </lineage>
</organism>
<dbReference type="Proteomes" id="UP000626109">
    <property type="component" value="Unassembled WGS sequence"/>
</dbReference>
<dbReference type="InterPro" id="IPR001478">
    <property type="entry name" value="PDZ"/>
</dbReference>
<evidence type="ECO:0000313" key="2">
    <source>
        <dbReference type="EMBL" id="CAE8638955.1"/>
    </source>
</evidence>
<sequence length="246" mass="27488">MDQQCRHISRTRQSLSASRFAWACCNSTSSTANEVETEPNPFPAALRAKFNQDVQDFEVLAAAPLEVFEEEDRYYVVEIESVKDFGVLFDATGGQGLVVADVNEAGAAEAWNRANPESQIKVFDSVRNVNGKTGNATELVSELQKEVGRVRLTMRRPLEFEVYLEKQGKPLGLTLSRNTKSLGLVILGVKEGPCKDRHFHRELGCTLAFERGQKALQQQTVRDPKYCTTTTKTTRKTICTLQQRGL</sequence>
<proteinExistence type="predicted"/>
<evidence type="ECO:0000259" key="1">
    <source>
        <dbReference type="PROSITE" id="PS50106"/>
    </source>
</evidence>
<dbReference type="AlphaFoldDB" id="A0A813HMG5"/>
<name>A0A813HMG5_POLGL</name>
<dbReference type="EMBL" id="CAJNNW010001515">
    <property type="protein sequence ID" value="CAE8638955.1"/>
    <property type="molecule type" value="Genomic_DNA"/>
</dbReference>
<protein>
    <recommendedName>
        <fullName evidence="1">PDZ domain-containing protein</fullName>
    </recommendedName>
</protein>
<gene>
    <name evidence="2" type="ORF">PGLA2088_LOCUS1926</name>
</gene>
<feature type="domain" description="PDZ" evidence="1">
    <location>
        <begin position="76"/>
        <end position="158"/>
    </location>
</feature>
<reference evidence="2" key="1">
    <citation type="submission" date="2021-02" db="EMBL/GenBank/DDBJ databases">
        <authorList>
            <person name="Dougan E. K."/>
            <person name="Rhodes N."/>
            <person name="Thang M."/>
            <person name="Chan C."/>
        </authorList>
    </citation>
    <scope>NUCLEOTIDE SEQUENCE</scope>
</reference>